<comment type="catalytic activity">
    <reaction evidence="1">
        <text>a 1,2-diacyl-sn-glycero-3-phospho-(1D-myo-inositol-4,5-bisphosphate) + H2O = a 1,2-diacyl-sn-glycero-3-phospho-(1D-myo-inositol-5-phosphate) + phosphate</text>
        <dbReference type="Rhea" id="RHEA:25674"/>
        <dbReference type="ChEBI" id="CHEBI:15377"/>
        <dbReference type="ChEBI" id="CHEBI:43474"/>
        <dbReference type="ChEBI" id="CHEBI:57795"/>
        <dbReference type="ChEBI" id="CHEBI:58456"/>
        <dbReference type="EC" id="3.1.3.78"/>
    </reaction>
</comment>
<proteinExistence type="predicted"/>
<name>A0A016UY98_9BILA</name>
<sequence>MSVCLFVCLFVCLSVFHVSICLSLSVCLSVCPSVCPSVCLSFFLSILMKIKAQEKAQDSTQLPSKVHHFSWPPGQAFPFETLPPYPAGPNLSKVRYPRDVCSPRYMCPHCSEQFSFHRLRGAVVCPFCYNRVSVGRYNRRLSYQYLGVASTLLVMSAVLAALFVVLSPQRVYLVIAACFSLLFSLVCFIKSSHLRSTAEEATMVIDDY</sequence>
<dbReference type="GO" id="GO:0034597">
    <property type="term" value="F:phosphatidylinositol-4,5-bisphosphate 4-phosphatase activity"/>
    <property type="evidence" value="ECO:0007669"/>
    <property type="project" value="UniProtKB-EC"/>
</dbReference>
<evidence type="ECO:0000256" key="7">
    <source>
        <dbReference type="ARBA" id="ARBA00022801"/>
    </source>
</evidence>
<keyword evidence="14" id="KW-1185">Reference proteome</keyword>
<evidence type="ECO:0000256" key="8">
    <source>
        <dbReference type="ARBA" id="ARBA00022989"/>
    </source>
</evidence>
<dbReference type="EC" id="3.1.3.78" evidence="4"/>
<protein>
    <recommendedName>
        <fullName evidence="4">phosphatidylinositol-4,5-bisphosphate 4-phosphatase</fullName>
        <ecNumber evidence="4">3.1.3.78</ecNumber>
    </recommendedName>
</protein>
<keyword evidence="12" id="KW-0732">Signal</keyword>
<keyword evidence="5 11" id="KW-0812">Transmembrane</keyword>
<comment type="caution">
    <text evidence="13">The sequence shown here is derived from an EMBL/GenBank/DDBJ whole genome shotgun (WGS) entry which is preliminary data.</text>
</comment>
<dbReference type="InterPro" id="IPR019178">
    <property type="entry name" value="PtdIns-P2-Ptase"/>
</dbReference>
<feature type="signal peptide" evidence="12">
    <location>
        <begin position="1"/>
        <end position="23"/>
    </location>
</feature>
<evidence type="ECO:0000256" key="10">
    <source>
        <dbReference type="ARBA" id="ARBA00023228"/>
    </source>
</evidence>
<dbReference type="GO" id="GO:0005765">
    <property type="term" value="C:lysosomal membrane"/>
    <property type="evidence" value="ECO:0007669"/>
    <property type="project" value="UniProtKB-SubCell"/>
</dbReference>
<dbReference type="GO" id="GO:0031902">
    <property type="term" value="C:late endosome membrane"/>
    <property type="evidence" value="ECO:0007669"/>
    <property type="project" value="UniProtKB-SubCell"/>
</dbReference>
<feature type="transmembrane region" description="Helical" evidence="11">
    <location>
        <begin position="171"/>
        <end position="189"/>
    </location>
</feature>
<accession>A0A016UY98</accession>
<keyword evidence="8 11" id="KW-1133">Transmembrane helix</keyword>
<evidence type="ECO:0000256" key="9">
    <source>
        <dbReference type="ARBA" id="ARBA00023136"/>
    </source>
</evidence>
<feature type="chain" id="PRO_5001489934" description="phosphatidylinositol-4,5-bisphosphate 4-phosphatase" evidence="12">
    <location>
        <begin position="24"/>
        <end position="208"/>
    </location>
</feature>
<keyword evidence="6" id="KW-0967">Endosome</keyword>
<dbReference type="GO" id="GO:0046856">
    <property type="term" value="P:phosphatidylinositol dephosphorylation"/>
    <property type="evidence" value="ECO:0007669"/>
    <property type="project" value="InterPro"/>
</dbReference>
<evidence type="ECO:0000256" key="2">
    <source>
        <dbReference type="ARBA" id="ARBA00004107"/>
    </source>
</evidence>
<dbReference type="AlphaFoldDB" id="A0A016UY98"/>
<keyword evidence="9 11" id="KW-0472">Membrane</keyword>
<organism evidence="13 14">
    <name type="scientific">Ancylostoma ceylanicum</name>
    <dbReference type="NCBI Taxonomy" id="53326"/>
    <lineage>
        <taxon>Eukaryota</taxon>
        <taxon>Metazoa</taxon>
        <taxon>Ecdysozoa</taxon>
        <taxon>Nematoda</taxon>
        <taxon>Chromadorea</taxon>
        <taxon>Rhabditida</taxon>
        <taxon>Rhabditina</taxon>
        <taxon>Rhabditomorpha</taxon>
        <taxon>Strongyloidea</taxon>
        <taxon>Ancylostomatidae</taxon>
        <taxon>Ancylostomatinae</taxon>
        <taxon>Ancylostoma</taxon>
    </lineage>
</organism>
<evidence type="ECO:0000256" key="4">
    <source>
        <dbReference type="ARBA" id="ARBA00012936"/>
    </source>
</evidence>
<evidence type="ECO:0000256" key="5">
    <source>
        <dbReference type="ARBA" id="ARBA00022692"/>
    </source>
</evidence>
<dbReference type="OrthoDB" id="5792163at2759"/>
<reference evidence="14" key="1">
    <citation type="journal article" date="2015" name="Nat. Genet.">
        <title>The genome and transcriptome of the zoonotic hookworm Ancylostoma ceylanicum identify infection-specific gene families.</title>
        <authorList>
            <person name="Schwarz E.M."/>
            <person name="Hu Y."/>
            <person name="Antoshechkin I."/>
            <person name="Miller M.M."/>
            <person name="Sternberg P.W."/>
            <person name="Aroian R.V."/>
        </authorList>
    </citation>
    <scope>NUCLEOTIDE SEQUENCE</scope>
    <source>
        <strain evidence="14">HY135</strain>
    </source>
</reference>
<evidence type="ECO:0000256" key="11">
    <source>
        <dbReference type="SAM" id="Phobius"/>
    </source>
</evidence>
<dbReference type="PANTHER" id="PTHR21014">
    <property type="entry name" value="PHOSPHATIDYLINOSITOL-4,5-BISPHOSPHATE 4-PHOSPHATASE"/>
    <property type="match status" value="1"/>
</dbReference>
<evidence type="ECO:0000313" key="13">
    <source>
        <dbReference type="EMBL" id="EYC19757.1"/>
    </source>
</evidence>
<feature type="transmembrane region" description="Helical" evidence="11">
    <location>
        <begin position="145"/>
        <end position="165"/>
    </location>
</feature>
<evidence type="ECO:0000256" key="6">
    <source>
        <dbReference type="ARBA" id="ARBA00022753"/>
    </source>
</evidence>
<dbReference type="EMBL" id="JARK01001359">
    <property type="protein sequence ID" value="EYC19757.1"/>
    <property type="molecule type" value="Genomic_DNA"/>
</dbReference>
<evidence type="ECO:0000313" key="14">
    <source>
        <dbReference type="Proteomes" id="UP000024635"/>
    </source>
</evidence>
<gene>
    <name evidence="13" type="primary">Acey_s0023.g697</name>
    <name evidence="13" type="synonym">Acey-F52E1.9</name>
    <name evidence="13" type="ORF">Y032_0023g697</name>
</gene>
<evidence type="ECO:0000256" key="12">
    <source>
        <dbReference type="SAM" id="SignalP"/>
    </source>
</evidence>
<evidence type="ECO:0000256" key="3">
    <source>
        <dbReference type="ARBA" id="ARBA00004155"/>
    </source>
</evidence>
<dbReference type="GO" id="GO:0030670">
    <property type="term" value="C:phagocytic vesicle membrane"/>
    <property type="evidence" value="ECO:0007669"/>
    <property type="project" value="TreeGrafter"/>
</dbReference>
<keyword evidence="7" id="KW-0378">Hydrolase</keyword>
<dbReference type="Proteomes" id="UP000024635">
    <property type="component" value="Unassembled WGS sequence"/>
</dbReference>
<comment type="subcellular location">
    <subcellularLocation>
        <location evidence="2">Late endosome membrane</location>
        <topology evidence="2">Multi-pass membrane protein</topology>
    </subcellularLocation>
    <subcellularLocation>
        <location evidence="3">Lysosome membrane</location>
        <topology evidence="3">Multi-pass membrane protein</topology>
    </subcellularLocation>
</comment>
<dbReference type="GO" id="GO:0005886">
    <property type="term" value="C:plasma membrane"/>
    <property type="evidence" value="ECO:0007669"/>
    <property type="project" value="TreeGrafter"/>
</dbReference>
<keyword evidence="10" id="KW-0458">Lysosome</keyword>
<dbReference type="PANTHER" id="PTHR21014:SF4">
    <property type="entry name" value="PHOSPHATIDYLINOSITOL-4,5-BISPHOSPHATE 4-PHOSPHATASE"/>
    <property type="match status" value="1"/>
</dbReference>
<evidence type="ECO:0000256" key="1">
    <source>
        <dbReference type="ARBA" id="ARBA00001261"/>
    </source>
</evidence>
<feature type="transmembrane region" description="Helical" evidence="11">
    <location>
        <begin position="33"/>
        <end position="50"/>
    </location>
</feature>